<proteinExistence type="predicted"/>
<feature type="region of interest" description="Disordered" evidence="1">
    <location>
        <begin position="46"/>
        <end position="95"/>
    </location>
</feature>
<protein>
    <submittedName>
        <fullName evidence="2">Uncharacterized protein</fullName>
    </submittedName>
</protein>
<sequence>MPPQRRTPKNNRTPQKTLEDFFRPAFQAEGRVRLAKKKKLFLRSDGEDWNIPTSRPKERETIEPRTVPPDSDVLKGLAMGPMPRDDQIGKVVASE</sequence>
<organism evidence="2 3">
    <name type="scientific">Marasmius crinis-equi</name>
    <dbReference type="NCBI Taxonomy" id="585013"/>
    <lineage>
        <taxon>Eukaryota</taxon>
        <taxon>Fungi</taxon>
        <taxon>Dikarya</taxon>
        <taxon>Basidiomycota</taxon>
        <taxon>Agaricomycotina</taxon>
        <taxon>Agaricomycetes</taxon>
        <taxon>Agaricomycetidae</taxon>
        <taxon>Agaricales</taxon>
        <taxon>Marasmiineae</taxon>
        <taxon>Marasmiaceae</taxon>
        <taxon>Marasmius</taxon>
    </lineage>
</organism>
<name>A0ABR3F5C9_9AGAR</name>
<keyword evidence="3" id="KW-1185">Reference proteome</keyword>
<accession>A0ABR3F5C9</accession>
<reference evidence="2 3" key="1">
    <citation type="submission" date="2024-02" db="EMBL/GenBank/DDBJ databases">
        <title>A draft genome for the cacao thread blight pathogen Marasmius crinis-equi.</title>
        <authorList>
            <person name="Cohen S.P."/>
            <person name="Baruah I.K."/>
            <person name="Amoako-Attah I."/>
            <person name="Bukari Y."/>
            <person name="Meinhardt L.W."/>
            <person name="Bailey B.A."/>
        </authorList>
    </citation>
    <scope>NUCLEOTIDE SEQUENCE [LARGE SCALE GENOMIC DNA]</scope>
    <source>
        <strain evidence="2 3">GH-76</strain>
    </source>
</reference>
<dbReference type="Proteomes" id="UP001465976">
    <property type="component" value="Unassembled WGS sequence"/>
</dbReference>
<evidence type="ECO:0000313" key="3">
    <source>
        <dbReference type="Proteomes" id="UP001465976"/>
    </source>
</evidence>
<evidence type="ECO:0000313" key="2">
    <source>
        <dbReference type="EMBL" id="KAL0570457.1"/>
    </source>
</evidence>
<evidence type="ECO:0000256" key="1">
    <source>
        <dbReference type="SAM" id="MobiDB-lite"/>
    </source>
</evidence>
<gene>
    <name evidence="2" type="ORF">V5O48_011505</name>
</gene>
<comment type="caution">
    <text evidence="2">The sequence shown here is derived from an EMBL/GenBank/DDBJ whole genome shotgun (WGS) entry which is preliminary data.</text>
</comment>
<dbReference type="EMBL" id="JBAHYK010000931">
    <property type="protein sequence ID" value="KAL0570457.1"/>
    <property type="molecule type" value="Genomic_DNA"/>
</dbReference>